<evidence type="ECO:0000313" key="3">
    <source>
        <dbReference type="Proteomes" id="UP000237347"/>
    </source>
</evidence>
<keyword evidence="1" id="KW-0812">Transmembrane</keyword>
<sequence>MIGAGYVVGFTIFTGTILFVFLMIAICFLVQRTSAYHHQQPAGTVPVHSINNFHPEDWNLTVDHQARNWI</sequence>
<comment type="caution">
    <text evidence="2">The sequence shown here is derived from an EMBL/GenBank/DDBJ whole genome shotgun (WGS) entry which is preliminary data.</text>
</comment>
<keyword evidence="1" id="KW-0472">Membrane</keyword>
<accession>A0AAW0LJ59</accession>
<feature type="transmembrane region" description="Helical" evidence="1">
    <location>
        <begin position="6"/>
        <end position="30"/>
    </location>
</feature>
<reference evidence="2 3" key="1">
    <citation type="journal article" date="2018" name="Sci. Data">
        <title>The draft genome sequence of cork oak.</title>
        <authorList>
            <person name="Ramos A.M."/>
            <person name="Usie A."/>
            <person name="Barbosa P."/>
            <person name="Barros P.M."/>
            <person name="Capote T."/>
            <person name="Chaves I."/>
            <person name="Simoes F."/>
            <person name="Abreu I."/>
            <person name="Carrasquinho I."/>
            <person name="Faro C."/>
            <person name="Guimaraes J.B."/>
            <person name="Mendonca D."/>
            <person name="Nobrega F."/>
            <person name="Rodrigues L."/>
            <person name="Saibo N.J.M."/>
            <person name="Varela M.C."/>
            <person name="Egas C."/>
            <person name="Matos J."/>
            <person name="Miguel C.M."/>
            <person name="Oliveira M.M."/>
            <person name="Ricardo C.P."/>
            <person name="Goncalves S."/>
        </authorList>
    </citation>
    <scope>NUCLEOTIDE SEQUENCE [LARGE SCALE GENOMIC DNA]</scope>
    <source>
        <strain evidence="3">cv. HL8</strain>
    </source>
</reference>
<gene>
    <name evidence="2" type="ORF">CFP56_043307</name>
</gene>
<dbReference type="Proteomes" id="UP000237347">
    <property type="component" value="Unassembled WGS sequence"/>
</dbReference>
<proteinExistence type="predicted"/>
<keyword evidence="3" id="KW-1185">Reference proteome</keyword>
<evidence type="ECO:0000256" key="1">
    <source>
        <dbReference type="SAM" id="Phobius"/>
    </source>
</evidence>
<dbReference type="EMBL" id="PKMF04000093">
    <property type="protein sequence ID" value="KAK7850962.1"/>
    <property type="molecule type" value="Genomic_DNA"/>
</dbReference>
<evidence type="ECO:0000313" key="2">
    <source>
        <dbReference type="EMBL" id="KAK7850962.1"/>
    </source>
</evidence>
<name>A0AAW0LJ59_QUESU</name>
<dbReference type="AlphaFoldDB" id="A0AAW0LJ59"/>
<protein>
    <submittedName>
        <fullName evidence="2">Uncharacterized protein</fullName>
    </submittedName>
</protein>
<organism evidence="2 3">
    <name type="scientific">Quercus suber</name>
    <name type="common">Cork oak</name>
    <dbReference type="NCBI Taxonomy" id="58331"/>
    <lineage>
        <taxon>Eukaryota</taxon>
        <taxon>Viridiplantae</taxon>
        <taxon>Streptophyta</taxon>
        <taxon>Embryophyta</taxon>
        <taxon>Tracheophyta</taxon>
        <taxon>Spermatophyta</taxon>
        <taxon>Magnoliopsida</taxon>
        <taxon>eudicotyledons</taxon>
        <taxon>Gunneridae</taxon>
        <taxon>Pentapetalae</taxon>
        <taxon>rosids</taxon>
        <taxon>fabids</taxon>
        <taxon>Fagales</taxon>
        <taxon>Fagaceae</taxon>
        <taxon>Quercus</taxon>
    </lineage>
</organism>
<keyword evidence="1" id="KW-1133">Transmembrane helix</keyword>